<dbReference type="Proteomes" id="UP000025229">
    <property type="component" value="Chromosome"/>
</dbReference>
<reference evidence="2" key="2">
    <citation type="submission" date="2023-11" db="EMBL/GenBank/DDBJ databases">
        <title>MicrobeMod: A computational toolkit for identifying prokaryotic methylation and restriction-modification with nanopore sequencing.</title>
        <authorList>
            <person name="Crits-Christoph A."/>
            <person name="Kang S.C."/>
            <person name="Lee H."/>
            <person name="Ostrov N."/>
        </authorList>
    </citation>
    <scope>NUCLEOTIDE SEQUENCE</scope>
    <source>
        <strain evidence="2">ATCC 51242</strain>
    </source>
</reference>
<reference evidence="1 3" key="1">
    <citation type="submission" date="2014-03" db="EMBL/GenBank/DDBJ databases">
        <title>Complete genome sequence of the Radio-Resistant Rubrobacter radiotolerans RSPS-4.</title>
        <authorList>
            <person name="Egas C.C."/>
            <person name="Barroso C.C."/>
            <person name="Froufe H.J.C."/>
            <person name="Pacheco J.J."/>
            <person name="Albuquerque L.L."/>
            <person name="da Costa M.M.S."/>
        </authorList>
    </citation>
    <scope>NUCLEOTIDE SEQUENCE [LARGE SCALE GENOMIC DNA]</scope>
    <source>
        <strain evidence="1 3">RSPS-4</strain>
    </source>
</reference>
<evidence type="ECO:0000313" key="3">
    <source>
        <dbReference type="Proteomes" id="UP000025229"/>
    </source>
</evidence>
<dbReference type="RefSeq" id="WP_143533919.1">
    <property type="nucleotide sequence ID" value="NZ_CP007514.1"/>
</dbReference>
<name>A0A023X3Q3_RUBRA</name>
<dbReference type="AlphaFoldDB" id="A0A023X3Q3"/>
<dbReference type="STRING" id="42256.RradSPS_1342"/>
<keyword evidence="3" id="KW-1185">Reference proteome</keyword>
<dbReference type="GO" id="GO:0016740">
    <property type="term" value="F:transferase activity"/>
    <property type="evidence" value="ECO:0007669"/>
    <property type="project" value="UniProtKB-KW"/>
</dbReference>
<dbReference type="OrthoDB" id="506201at2"/>
<dbReference type="EMBL" id="JAWXXX010000001">
    <property type="protein sequence ID" value="MDX5894032.1"/>
    <property type="molecule type" value="Genomic_DNA"/>
</dbReference>
<gene>
    <name evidence="1" type="ORF">RradSPS_1342</name>
    <name evidence="2" type="ORF">SIL72_08325</name>
</gene>
<dbReference type="Gene3D" id="3.40.50.2000">
    <property type="entry name" value="Glycogen Phosphorylase B"/>
    <property type="match status" value="1"/>
</dbReference>
<dbReference type="KEGG" id="rrd:RradSPS_1342"/>
<protein>
    <submittedName>
        <fullName evidence="1">Glycosyl transferases group 1</fullName>
    </submittedName>
</protein>
<evidence type="ECO:0000313" key="1">
    <source>
        <dbReference type="EMBL" id="AHY46625.1"/>
    </source>
</evidence>
<dbReference type="HOGENOM" id="CLU_668834_0_0_11"/>
<dbReference type="Proteomes" id="UP001281130">
    <property type="component" value="Unassembled WGS sequence"/>
</dbReference>
<evidence type="ECO:0000313" key="2">
    <source>
        <dbReference type="EMBL" id="MDX5894032.1"/>
    </source>
</evidence>
<dbReference type="SUPFAM" id="SSF53756">
    <property type="entry name" value="UDP-Glycosyltransferase/glycogen phosphorylase"/>
    <property type="match status" value="1"/>
</dbReference>
<sequence length="411" mass="45577">MVATLSTTEERTEERPQVFVVSNDIVPGLGLPVAAPGLRAFGLSEGLKAHGFRVKTLLMRDFVERQWRRVPRAVPPPSPAGVELVRSRHLPAYLEANAPAVVVLINSNQVDRLRPREGLTFVLDFFAPKVLEALYQFGPEYPAEQLEALRRRKIEAIRLADAFLVNGEKKVPYFIGWMLQAGRDIRKLPLKVVNMSVPLAFGPGSGGAGVRFALAGYLQAWSTLGAWVEPFLARLDRPGVSLEMLVAWHWSRTDWSHASSGVLRRLAEHPSVRSHAAMTFSRFQEFLAGVDVTVDLFEWNLEREYAMVTRAVISLACGVPVVHPPFTEVSRMISAYDAGWLVDPSDAGAVGRTFDRIIGSPEEVRRKRENARRLARELIDPKVAVGPLVEAIREIHSGDTRLGDARPGEAS</sequence>
<keyword evidence="1" id="KW-0808">Transferase</keyword>
<proteinExistence type="predicted"/>
<dbReference type="EMBL" id="CP007514">
    <property type="protein sequence ID" value="AHY46625.1"/>
    <property type="molecule type" value="Genomic_DNA"/>
</dbReference>
<accession>A0A023X3Q3</accession>
<organism evidence="1 3">
    <name type="scientific">Rubrobacter radiotolerans</name>
    <name type="common">Arthrobacter radiotolerans</name>
    <dbReference type="NCBI Taxonomy" id="42256"/>
    <lineage>
        <taxon>Bacteria</taxon>
        <taxon>Bacillati</taxon>
        <taxon>Actinomycetota</taxon>
        <taxon>Rubrobacteria</taxon>
        <taxon>Rubrobacterales</taxon>
        <taxon>Rubrobacteraceae</taxon>
        <taxon>Rubrobacter</taxon>
    </lineage>
</organism>